<dbReference type="InterPro" id="IPR050491">
    <property type="entry name" value="AmpC-like"/>
</dbReference>
<name>A0ABQ2ZIU8_9ACTN</name>
<keyword evidence="4" id="KW-1185">Reference proteome</keyword>
<organism evidence="3 4">
    <name type="scientific">Streptomyces xanthochromogenes</name>
    <dbReference type="NCBI Taxonomy" id="67384"/>
    <lineage>
        <taxon>Bacteria</taxon>
        <taxon>Bacillati</taxon>
        <taxon>Actinomycetota</taxon>
        <taxon>Actinomycetes</taxon>
        <taxon>Kitasatosporales</taxon>
        <taxon>Streptomycetaceae</taxon>
        <taxon>Streptomyces</taxon>
    </lineage>
</organism>
<evidence type="ECO:0000313" key="4">
    <source>
        <dbReference type="Proteomes" id="UP000600946"/>
    </source>
</evidence>
<dbReference type="RefSeq" id="WP_190026115.1">
    <property type="nucleotide sequence ID" value="NZ_BMUU01000001.1"/>
</dbReference>
<dbReference type="GO" id="GO:0016787">
    <property type="term" value="F:hydrolase activity"/>
    <property type="evidence" value="ECO:0007669"/>
    <property type="project" value="UniProtKB-KW"/>
</dbReference>
<dbReference type="Gene3D" id="3.40.710.10">
    <property type="entry name" value="DD-peptidase/beta-lactamase superfamily"/>
    <property type="match status" value="1"/>
</dbReference>
<feature type="signal peptide" evidence="1">
    <location>
        <begin position="1"/>
        <end position="32"/>
    </location>
</feature>
<gene>
    <name evidence="3" type="ORF">GCM10010326_06810</name>
</gene>
<proteinExistence type="predicted"/>
<accession>A0ABQ2ZIU8</accession>
<dbReference type="Pfam" id="PF00144">
    <property type="entry name" value="Beta-lactamase"/>
    <property type="match status" value="1"/>
</dbReference>
<sequence length="413" mass="43555">MPRTRLARSLTTLITAAALVAGSVLGATGAQARPRPDQGGLRAALLRVTAAGAPGAFAVIRDHDHPGLDRSLAVGESDLDGTRMRTDARFRVGSNTKMFTAVIVLRLAERGLLDLDRPLRGYLPAGTLPAGWPVTARQLLEHRAGMYDHVNDLLEQSGEETTAAFEARIRNTVYAPRDLVARSVRHGLQYTPGSAYAYSNTGFVLLALAAEHLTGRPYAELLREGITGPLGLRRTSFTVPAKRIAGRHITGYLTNDDPRRPLLDSTEQTASWIWSAGAVVSSAGDMDRFLTALLAGSAGGLVSDDSLRQMTRALPTGVTGIGYGLGLRRITLSCGTVFGHGGIVQGYQSQAFATPNGHRTVVVFANASNNGAVTQGLMDVLDPAFCGGSHPSGPGHARVGAAHTVPAVEDSRV</sequence>
<comment type="caution">
    <text evidence="3">The sequence shown here is derived from an EMBL/GenBank/DDBJ whole genome shotgun (WGS) entry which is preliminary data.</text>
</comment>
<dbReference type="InterPro" id="IPR001466">
    <property type="entry name" value="Beta-lactam-related"/>
</dbReference>
<feature type="domain" description="Beta-lactamase-related" evidence="2">
    <location>
        <begin position="50"/>
        <end position="370"/>
    </location>
</feature>
<keyword evidence="3" id="KW-0378">Hydrolase</keyword>
<dbReference type="InterPro" id="IPR012338">
    <property type="entry name" value="Beta-lactam/transpept-like"/>
</dbReference>
<dbReference type="SUPFAM" id="SSF56601">
    <property type="entry name" value="beta-lactamase/transpeptidase-like"/>
    <property type="match status" value="1"/>
</dbReference>
<evidence type="ECO:0000256" key="1">
    <source>
        <dbReference type="SAM" id="SignalP"/>
    </source>
</evidence>
<protein>
    <submittedName>
        <fullName evidence="3">Serine hydrolase</fullName>
    </submittedName>
</protein>
<dbReference type="PANTHER" id="PTHR46825:SF7">
    <property type="entry name" value="D-ALANYL-D-ALANINE CARBOXYPEPTIDASE"/>
    <property type="match status" value="1"/>
</dbReference>
<evidence type="ECO:0000259" key="2">
    <source>
        <dbReference type="Pfam" id="PF00144"/>
    </source>
</evidence>
<evidence type="ECO:0000313" key="3">
    <source>
        <dbReference type="EMBL" id="GGY17167.1"/>
    </source>
</evidence>
<dbReference type="EMBL" id="BMUU01000001">
    <property type="protein sequence ID" value="GGY17167.1"/>
    <property type="molecule type" value="Genomic_DNA"/>
</dbReference>
<dbReference type="GeneID" id="96288699"/>
<reference evidence="4" key="1">
    <citation type="journal article" date="2019" name="Int. J. Syst. Evol. Microbiol.">
        <title>The Global Catalogue of Microorganisms (GCM) 10K type strain sequencing project: providing services to taxonomists for standard genome sequencing and annotation.</title>
        <authorList>
            <consortium name="The Broad Institute Genomics Platform"/>
            <consortium name="The Broad Institute Genome Sequencing Center for Infectious Disease"/>
            <person name="Wu L."/>
            <person name="Ma J."/>
        </authorList>
    </citation>
    <scope>NUCLEOTIDE SEQUENCE [LARGE SCALE GENOMIC DNA]</scope>
    <source>
        <strain evidence="4">JCM 4594</strain>
    </source>
</reference>
<dbReference type="Proteomes" id="UP000600946">
    <property type="component" value="Unassembled WGS sequence"/>
</dbReference>
<keyword evidence="1" id="KW-0732">Signal</keyword>
<feature type="chain" id="PRO_5045238426" evidence="1">
    <location>
        <begin position="33"/>
        <end position="413"/>
    </location>
</feature>
<dbReference type="PANTHER" id="PTHR46825">
    <property type="entry name" value="D-ALANYL-D-ALANINE-CARBOXYPEPTIDASE/ENDOPEPTIDASE AMPH"/>
    <property type="match status" value="1"/>
</dbReference>